<proteinExistence type="inferred from homology"/>
<dbReference type="PANTHER" id="PTHR33797:SF2">
    <property type="entry name" value="ORGANIC HYDROPEROXIDE RESISTANCE PROTEIN-LIKE"/>
    <property type="match status" value="1"/>
</dbReference>
<dbReference type="Pfam" id="PF02566">
    <property type="entry name" value="OsmC"/>
    <property type="match status" value="1"/>
</dbReference>
<dbReference type="AlphaFoldDB" id="I3C1S2"/>
<dbReference type="Gene3D" id="3.30.300.20">
    <property type="match status" value="1"/>
</dbReference>
<dbReference type="InterPro" id="IPR036102">
    <property type="entry name" value="OsmC/Ohrsf"/>
</dbReference>
<protein>
    <submittedName>
        <fullName evidence="2">Peroxiredoxin, Ohr subfamily</fullName>
    </submittedName>
</protein>
<accession>I3C1S2</accession>
<sequence>MIKKMYTTSATAAGGREGHVKSVNGELDVDVRGPGTPGNYLNPEIMFAGGYSACFDNAIIGTLRMNKIKDVSHETTVEVTLGEIEKQQYGFEITISVAFKGLDMEKANEIINQAHQMCPYSNAIKSNVKVDLKVEELA</sequence>
<dbReference type="SUPFAM" id="SSF82784">
    <property type="entry name" value="OsmC-like"/>
    <property type="match status" value="1"/>
</dbReference>
<dbReference type="Gene3D" id="2.20.25.10">
    <property type="match status" value="1"/>
</dbReference>
<dbReference type="eggNOG" id="COG1764">
    <property type="taxonomic scope" value="Bacteria"/>
</dbReference>
<evidence type="ECO:0000313" key="2">
    <source>
        <dbReference type="EMBL" id="EIJ37565.1"/>
    </source>
</evidence>
<dbReference type="STRING" id="926559.JoomaDRAFT_0517"/>
<dbReference type="NCBIfam" id="TIGR03561">
    <property type="entry name" value="organ_hyd_perox"/>
    <property type="match status" value="1"/>
</dbReference>
<dbReference type="GO" id="GO:0006979">
    <property type="term" value="P:response to oxidative stress"/>
    <property type="evidence" value="ECO:0007669"/>
    <property type="project" value="InterPro"/>
</dbReference>
<comment type="similarity">
    <text evidence="1">Belongs to the OsmC/Ohr family.</text>
</comment>
<gene>
    <name evidence="2" type="ORF">JoomaDRAFT_0517</name>
</gene>
<dbReference type="InterPro" id="IPR015946">
    <property type="entry name" value="KH_dom-like_a/b"/>
</dbReference>
<dbReference type="Proteomes" id="UP000004690">
    <property type="component" value="Unassembled WGS sequence"/>
</dbReference>
<dbReference type="InterPro" id="IPR003718">
    <property type="entry name" value="OsmC/Ohr_fam"/>
</dbReference>
<organism evidence="2 3">
    <name type="scientific">Galbibacter orientalis DSM 19592</name>
    <dbReference type="NCBI Taxonomy" id="926559"/>
    <lineage>
        <taxon>Bacteria</taxon>
        <taxon>Pseudomonadati</taxon>
        <taxon>Bacteroidota</taxon>
        <taxon>Flavobacteriia</taxon>
        <taxon>Flavobacteriales</taxon>
        <taxon>Flavobacteriaceae</taxon>
        <taxon>Galbibacter</taxon>
    </lineage>
</organism>
<reference evidence="2 3" key="1">
    <citation type="submission" date="2012-02" db="EMBL/GenBank/DDBJ databases">
        <title>Improved High-Quality Draft genome of Joostella marina DSM 19592.</title>
        <authorList>
            <consortium name="US DOE Joint Genome Institute (JGI-PGF)"/>
            <person name="Lucas S."/>
            <person name="Copeland A."/>
            <person name="Lapidus A."/>
            <person name="Bruce D."/>
            <person name="Goodwin L."/>
            <person name="Pitluck S."/>
            <person name="Peters L."/>
            <person name="Chertkov O."/>
            <person name="Ovchinnikova G."/>
            <person name="Kyrpides N."/>
            <person name="Mavromatis K."/>
            <person name="Detter J.C."/>
            <person name="Han C."/>
            <person name="Land M."/>
            <person name="Hauser L."/>
            <person name="Markowitz V."/>
            <person name="Cheng J.-F."/>
            <person name="Hugenholtz P."/>
            <person name="Woyke T."/>
            <person name="Wu D."/>
            <person name="Tindall B."/>
            <person name="Brambilla E."/>
            <person name="Klenk H.-P."/>
            <person name="Eisen J.A."/>
        </authorList>
    </citation>
    <scope>NUCLEOTIDE SEQUENCE [LARGE SCALE GENOMIC DNA]</scope>
    <source>
        <strain evidence="2 3">DSM 19592</strain>
    </source>
</reference>
<dbReference type="PANTHER" id="PTHR33797">
    <property type="entry name" value="ORGANIC HYDROPEROXIDE RESISTANCE PROTEIN-LIKE"/>
    <property type="match status" value="1"/>
</dbReference>
<dbReference type="EMBL" id="JH651379">
    <property type="protein sequence ID" value="EIJ37565.1"/>
    <property type="molecule type" value="Genomic_DNA"/>
</dbReference>
<evidence type="ECO:0000313" key="3">
    <source>
        <dbReference type="Proteomes" id="UP000004690"/>
    </source>
</evidence>
<evidence type="ECO:0000256" key="1">
    <source>
        <dbReference type="ARBA" id="ARBA00007378"/>
    </source>
</evidence>
<dbReference type="HOGENOM" id="CLU_106355_2_1_10"/>
<dbReference type="InterPro" id="IPR019953">
    <property type="entry name" value="OHR"/>
</dbReference>
<keyword evidence="3" id="KW-1185">Reference proteome</keyword>
<name>I3C1S2_9FLAO</name>